<dbReference type="RefSeq" id="WP_204468446.1">
    <property type="nucleotide sequence ID" value="NZ_JACLYU010000005.1"/>
</dbReference>
<protein>
    <submittedName>
        <fullName evidence="1">Uncharacterized protein</fullName>
    </submittedName>
</protein>
<comment type="caution">
    <text evidence="1">The sequence shown here is derived from an EMBL/GenBank/DDBJ whole genome shotgun (WGS) entry which is preliminary data.</text>
</comment>
<evidence type="ECO:0000313" key="1">
    <source>
        <dbReference type="EMBL" id="MBM6699591.1"/>
    </source>
</evidence>
<accession>A0A939BA77</accession>
<dbReference type="Proteomes" id="UP000718821">
    <property type="component" value="Unassembled WGS sequence"/>
</dbReference>
<reference evidence="1" key="2">
    <citation type="journal article" date="2021" name="Sci. Rep.">
        <title>The distribution of antibiotic resistance genes in chicken gut microbiota commensals.</title>
        <authorList>
            <person name="Juricova H."/>
            <person name="Matiasovicova J."/>
            <person name="Kubasova T."/>
            <person name="Cejkova D."/>
            <person name="Rychlik I."/>
        </authorList>
    </citation>
    <scope>NUCLEOTIDE SEQUENCE</scope>
    <source>
        <strain evidence="1">An836</strain>
    </source>
</reference>
<organism evidence="1 2">
    <name type="scientific">Bifidobacterium pullorum subsp. saeculare</name>
    <dbReference type="NCBI Taxonomy" id="78257"/>
    <lineage>
        <taxon>Bacteria</taxon>
        <taxon>Bacillati</taxon>
        <taxon>Actinomycetota</taxon>
        <taxon>Actinomycetes</taxon>
        <taxon>Bifidobacteriales</taxon>
        <taxon>Bifidobacteriaceae</taxon>
        <taxon>Bifidobacterium</taxon>
    </lineage>
</organism>
<evidence type="ECO:0000313" key="2">
    <source>
        <dbReference type="Proteomes" id="UP000718821"/>
    </source>
</evidence>
<gene>
    <name evidence="1" type="ORF">H7U32_04535</name>
</gene>
<keyword evidence="2" id="KW-1185">Reference proteome</keyword>
<reference evidence="1" key="1">
    <citation type="submission" date="2020-08" db="EMBL/GenBank/DDBJ databases">
        <authorList>
            <person name="Cejkova D."/>
            <person name="Kubasova T."/>
            <person name="Jahodarova E."/>
            <person name="Rychlik I."/>
        </authorList>
    </citation>
    <scope>NUCLEOTIDE SEQUENCE</scope>
    <source>
        <strain evidence="1">An836</strain>
    </source>
</reference>
<name>A0A939BA77_9BIFI</name>
<sequence length="104" mass="11168">MTKKEATGNSAAAQSRSARLALWWRRLPALCAAFLRESCAQPAGFVLSLVLPSVVFVMNNFQYAGVAGVRTKGWTRGCLDWSPICVARSSVAGRSICISGMACR</sequence>
<proteinExistence type="predicted"/>
<dbReference type="AlphaFoldDB" id="A0A939BA77"/>
<dbReference type="EMBL" id="JACLYU010000005">
    <property type="protein sequence ID" value="MBM6699591.1"/>
    <property type="molecule type" value="Genomic_DNA"/>
</dbReference>